<accession>A0A9D3AYW7</accession>
<proteinExistence type="predicted"/>
<gene>
    <name evidence="2" type="ORF">SPSYN_01380</name>
</gene>
<keyword evidence="1" id="KW-1133">Transmembrane helix</keyword>
<dbReference type="RefSeq" id="WP_161821740.1">
    <property type="nucleotide sequence ID" value="NZ_LSRS01000003.1"/>
</dbReference>
<sequence length="68" mass="7938">MQIIDILLNSYHGFVWKLCLYILLPVIIIDFAVQKLPWFTKKEKKLVTCLAILIWLVVAIKSGFFKIS</sequence>
<organism evidence="2 3">
    <name type="scientific">Sporotomaculum syntrophicum</name>
    <dbReference type="NCBI Taxonomy" id="182264"/>
    <lineage>
        <taxon>Bacteria</taxon>
        <taxon>Bacillati</taxon>
        <taxon>Bacillota</taxon>
        <taxon>Clostridia</taxon>
        <taxon>Eubacteriales</taxon>
        <taxon>Desulfallaceae</taxon>
        <taxon>Sporotomaculum</taxon>
    </lineage>
</organism>
<evidence type="ECO:0000256" key="1">
    <source>
        <dbReference type="SAM" id="Phobius"/>
    </source>
</evidence>
<dbReference type="AlphaFoldDB" id="A0A9D3AYW7"/>
<feature type="transmembrane region" description="Helical" evidence="1">
    <location>
        <begin position="14"/>
        <end position="33"/>
    </location>
</feature>
<protein>
    <submittedName>
        <fullName evidence="2">Uncharacterized protein</fullName>
    </submittedName>
</protein>
<feature type="transmembrane region" description="Helical" evidence="1">
    <location>
        <begin position="45"/>
        <end position="65"/>
    </location>
</feature>
<dbReference type="EMBL" id="LSRS01000003">
    <property type="protein sequence ID" value="KAF1085244.1"/>
    <property type="molecule type" value="Genomic_DNA"/>
</dbReference>
<comment type="caution">
    <text evidence="2">The sequence shown here is derived from an EMBL/GenBank/DDBJ whole genome shotgun (WGS) entry which is preliminary data.</text>
</comment>
<keyword evidence="3" id="KW-1185">Reference proteome</keyword>
<name>A0A9D3AYW7_9FIRM</name>
<reference evidence="2" key="1">
    <citation type="submission" date="2016-02" db="EMBL/GenBank/DDBJ databases">
        <title>Draft Genome Sequence of Sporotomaculum syntrophicum Strain FB, a Syntrophic Benzoate Degrader.</title>
        <authorList>
            <person name="Nobu M.K."/>
            <person name="Narihiro T."/>
            <person name="Qiu Y.-L."/>
            <person name="Ohashi A."/>
            <person name="Liu W.-T."/>
            <person name="Yuji S."/>
        </authorList>
    </citation>
    <scope>NUCLEOTIDE SEQUENCE</scope>
    <source>
        <strain evidence="2">FB</strain>
    </source>
</reference>
<evidence type="ECO:0000313" key="2">
    <source>
        <dbReference type="EMBL" id="KAF1085244.1"/>
    </source>
</evidence>
<keyword evidence="1" id="KW-0472">Membrane</keyword>
<evidence type="ECO:0000313" key="3">
    <source>
        <dbReference type="Proteomes" id="UP000798488"/>
    </source>
</evidence>
<keyword evidence="1" id="KW-0812">Transmembrane</keyword>
<dbReference type="Proteomes" id="UP000798488">
    <property type="component" value="Unassembled WGS sequence"/>
</dbReference>